<reference evidence="1 2" key="1">
    <citation type="submission" date="2019-05" db="EMBL/GenBank/DDBJ databases">
        <title>Another draft genome of Portunus trituberculatus and its Hox gene families provides insights of decapod evolution.</title>
        <authorList>
            <person name="Jeong J.-H."/>
            <person name="Song I."/>
            <person name="Kim S."/>
            <person name="Choi T."/>
            <person name="Kim D."/>
            <person name="Ryu S."/>
            <person name="Kim W."/>
        </authorList>
    </citation>
    <scope>NUCLEOTIDE SEQUENCE [LARGE SCALE GENOMIC DNA]</scope>
    <source>
        <tissue evidence="1">Muscle</tissue>
    </source>
</reference>
<name>A0A5B7D4K0_PORTR</name>
<protein>
    <submittedName>
        <fullName evidence="1">Uncharacterized protein</fullName>
    </submittedName>
</protein>
<sequence>MTRFHINSAYYLIQLQKLMLGIKLVKTLAINLLTSLDRS</sequence>
<organism evidence="1 2">
    <name type="scientific">Portunus trituberculatus</name>
    <name type="common">Swimming crab</name>
    <name type="synonym">Neptunus trituberculatus</name>
    <dbReference type="NCBI Taxonomy" id="210409"/>
    <lineage>
        <taxon>Eukaryota</taxon>
        <taxon>Metazoa</taxon>
        <taxon>Ecdysozoa</taxon>
        <taxon>Arthropoda</taxon>
        <taxon>Crustacea</taxon>
        <taxon>Multicrustacea</taxon>
        <taxon>Malacostraca</taxon>
        <taxon>Eumalacostraca</taxon>
        <taxon>Eucarida</taxon>
        <taxon>Decapoda</taxon>
        <taxon>Pleocyemata</taxon>
        <taxon>Brachyura</taxon>
        <taxon>Eubrachyura</taxon>
        <taxon>Portunoidea</taxon>
        <taxon>Portunidae</taxon>
        <taxon>Portuninae</taxon>
        <taxon>Portunus</taxon>
    </lineage>
</organism>
<dbReference type="AlphaFoldDB" id="A0A5B7D4K0"/>
<comment type="caution">
    <text evidence="1">The sequence shown here is derived from an EMBL/GenBank/DDBJ whole genome shotgun (WGS) entry which is preliminary data.</text>
</comment>
<dbReference type="Proteomes" id="UP000324222">
    <property type="component" value="Unassembled WGS sequence"/>
</dbReference>
<accession>A0A5B7D4K0</accession>
<evidence type="ECO:0000313" key="1">
    <source>
        <dbReference type="EMBL" id="MPC14813.1"/>
    </source>
</evidence>
<proteinExistence type="predicted"/>
<keyword evidence="2" id="KW-1185">Reference proteome</keyword>
<evidence type="ECO:0000313" key="2">
    <source>
        <dbReference type="Proteomes" id="UP000324222"/>
    </source>
</evidence>
<gene>
    <name evidence="1" type="ORF">E2C01_007588</name>
</gene>
<dbReference type="EMBL" id="VSRR010000380">
    <property type="protein sequence ID" value="MPC14813.1"/>
    <property type="molecule type" value="Genomic_DNA"/>
</dbReference>